<protein>
    <recommendedName>
        <fullName evidence="4">F-box domain-containing protein</fullName>
    </recommendedName>
</protein>
<sequence>MSSISPPSSTSMPVELVEEIISLVWLSPLTMPERVQFARSSIKISGRWSAIFTRIAATDRYIVGLDVAVLFHSVLTGLLGELPPGYFSRCRSITIQHKEDHFDPGLAAGLQTIGERIRDIIRHLSLRSDIPHLRRISIELENHPMESIFQRNYSLFACFPAQVTELEVKFTYSEATKSVFWIRSRDFRKFGLKSAELSAATGLKKLTVLGTSCGVAKELLGVFGGESRVESFEQDAWKDSVLTSVPETALDVEEGEEEEENERVLDAEAGSESHRYGLTRTQSEREDEEEAERRYKLRSHVFESNYLTPTGYSRFPPVRKRGLGKRIACALKRWTRRGQRSSFDYTI</sequence>
<evidence type="ECO:0000256" key="1">
    <source>
        <dbReference type="SAM" id="MobiDB-lite"/>
    </source>
</evidence>
<reference evidence="2 3" key="1">
    <citation type="submission" date="2024-02" db="EMBL/GenBank/DDBJ databases">
        <title>A draft genome for the cacao thread blight pathogen Marasmius crinis-equi.</title>
        <authorList>
            <person name="Cohen S.P."/>
            <person name="Baruah I.K."/>
            <person name="Amoako-Attah I."/>
            <person name="Bukari Y."/>
            <person name="Meinhardt L.W."/>
            <person name="Bailey B.A."/>
        </authorList>
    </citation>
    <scope>NUCLEOTIDE SEQUENCE [LARGE SCALE GENOMIC DNA]</scope>
    <source>
        <strain evidence="2 3">GH-76</strain>
    </source>
</reference>
<evidence type="ECO:0008006" key="4">
    <source>
        <dbReference type="Google" id="ProtNLM"/>
    </source>
</evidence>
<evidence type="ECO:0000313" key="2">
    <source>
        <dbReference type="EMBL" id="KAL0566903.1"/>
    </source>
</evidence>
<comment type="caution">
    <text evidence="2">The sequence shown here is derived from an EMBL/GenBank/DDBJ whole genome shotgun (WGS) entry which is preliminary data.</text>
</comment>
<gene>
    <name evidence="2" type="ORF">V5O48_015097</name>
</gene>
<feature type="region of interest" description="Disordered" evidence="1">
    <location>
        <begin position="271"/>
        <end position="292"/>
    </location>
</feature>
<proteinExistence type="predicted"/>
<name>A0ABR3EVH4_9AGAR</name>
<dbReference type="Proteomes" id="UP001465976">
    <property type="component" value="Unassembled WGS sequence"/>
</dbReference>
<keyword evidence="3" id="KW-1185">Reference proteome</keyword>
<dbReference type="EMBL" id="JBAHYK010001738">
    <property type="protein sequence ID" value="KAL0566903.1"/>
    <property type="molecule type" value="Genomic_DNA"/>
</dbReference>
<organism evidence="2 3">
    <name type="scientific">Marasmius crinis-equi</name>
    <dbReference type="NCBI Taxonomy" id="585013"/>
    <lineage>
        <taxon>Eukaryota</taxon>
        <taxon>Fungi</taxon>
        <taxon>Dikarya</taxon>
        <taxon>Basidiomycota</taxon>
        <taxon>Agaricomycotina</taxon>
        <taxon>Agaricomycetes</taxon>
        <taxon>Agaricomycetidae</taxon>
        <taxon>Agaricales</taxon>
        <taxon>Marasmiineae</taxon>
        <taxon>Marasmiaceae</taxon>
        <taxon>Marasmius</taxon>
    </lineage>
</organism>
<accession>A0ABR3EVH4</accession>
<evidence type="ECO:0000313" key="3">
    <source>
        <dbReference type="Proteomes" id="UP001465976"/>
    </source>
</evidence>